<dbReference type="GO" id="GO:0016740">
    <property type="term" value="F:transferase activity"/>
    <property type="evidence" value="ECO:0007669"/>
    <property type="project" value="UniProtKB-KW"/>
</dbReference>
<evidence type="ECO:0000259" key="3">
    <source>
        <dbReference type="Pfam" id="PF22181"/>
    </source>
</evidence>
<sequence length="681" mass="75295">MPQPRVSVIVPAYNAMPELTDCITSAMEQTIGLDQLEIIAVNDGSTDGTGKELDRLAALCPSLRVIHQENSGTAAVPRNVALDVARGDFVFFLDSDDYLGPDALRRMVAMADENDTDIVLGKMVSVGGRAVPTAVFKSTQPRTDIFSSAAYRTLGCWKLFRRSLIERLNLRFPPFRNTEDKPFTAAAYLNANGISVVADYDCYYHRDRENGNNLTLTAQNLSHRMQGTRMCFETVARYLEPGPRRDQIMRRHVEWELCGPLWWLLLRESDEDIRERIYPEVRDWVENYVTDPIIEKLEPRDRLLLHLLRADRFEDVLSVIRNAKEDAGRGHVIDGGRVYWDHPLFRAPEAGVPDSAFDVTDRLPVRHRIDSAAWQEDEGGNGNGDGAGNGVLRLTGHAYIENVPTLDAATELVLRCYDADHPEVRVPARVHAVAGLPDDERYADAGFVADIALPTAAAGAPLGRGRWNLFLDVRAQGVSRTVRMKSPEPAERTPRRKTVTMGEGKPTTITPYVTKWGNLSLSVGGQEVPRDDTPCRVTGTSWHGSRKGTLVVTGVRTGAGAQDAGALTVRVENSKGDRREAPASLTSLDRTDGSFTAELPLKGLPPGRWTVTLTQPGHASVAAVPYLRALGHARWFHLARPYTARPVKKASETTLVVEIRAVDVKATVRRKLRGAVRRARG</sequence>
<comment type="caution">
    <text evidence="4">The sequence shown here is derived from an EMBL/GenBank/DDBJ whole genome shotgun (WGS) entry which is preliminary data.</text>
</comment>
<dbReference type="PANTHER" id="PTHR43685">
    <property type="entry name" value="GLYCOSYLTRANSFERASE"/>
    <property type="match status" value="1"/>
</dbReference>
<dbReference type="InterPro" id="IPR001173">
    <property type="entry name" value="Glyco_trans_2-like"/>
</dbReference>
<keyword evidence="5" id="KW-1185">Reference proteome</keyword>
<keyword evidence="4" id="KW-0808">Transferase</keyword>
<protein>
    <submittedName>
        <fullName evidence="4">Glycosyl transferase</fullName>
    </submittedName>
</protein>
<name>A0A918ENY6_9ACTN</name>
<dbReference type="SUPFAM" id="SSF53448">
    <property type="entry name" value="Nucleotide-diphospho-sugar transferases"/>
    <property type="match status" value="1"/>
</dbReference>
<dbReference type="EMBL" id="BMQK01000001">
    <property type="protein sequence ID" value="GGQ38626.1"/>
    <property type="molecule type" value="Genomic_DNA"/>
</dbReference>
<gene>
    <name evidence="4" type="ORF">GCM10010145_02470</name>
</gene>
<evidence type="ECO:0000256" key="1">
    <source>
        <dbReference type="SAM" id="MobiDB-lite"/>
    </source>
</evidence>
<feature type="domain" description="Glycosyltransferase 2-like" evidence="2">
    <location>
        <begin position="7"/>
        <end position="134"/>
    </location>
</feature>
<dbReference type="InterPro" id="IPR050834">
    <property type="entry name" value="Glycosyltransf_2"/>
</dbReference>
<feature type="region of interest" description="Disordered" evidence="1">
    <location>
        <begin position="483"/>
        <end position="508"/>
    </location>
</feature>
<dbReference type="Pfam" id="PF00535">
    <property type="entry name" value="Glycos_transf_2"/>
    <property type="match status" value="1"/>
</dbReference>
<dbReference type="InterPro" id="IPR029044">
    <property type="entry name" value="Nucleotide-diphossugar_trans"/>
</dbReference>
<dbReference type="Gene3D" id="3.90.550.10">
    <property type="entry name" value="Spore Coat Polysaccharide Biosynthesis Protein SpsA, Chain A"/>
    <property type="match status" value="1"/>
</dbReference>
<evidence type="ECO:0000313" key="4">
    <source>
        <dbReference type="EMBL" id="GGQ38626.1"/>
    </source>
</evidence>
<dbReference type="InterPro" id="IPR054028">
    <property type="entry name" value="TarS/TarP_linker"/>
</dbReference>
<accession>A0A918ENY6</accession>
<dbReference type="Pfam" id="PF22181">
    <property type="entry name" value="TarS_linker"/>
    <property type="match status" value="1"/>
</dbReference>
<dbReference type="CDD" id="cd00761">
    <property type="entry name" value="Glyco_tranf_GTA_type"/>
    <property type="match status" value="1"/>
</dbReference>
<dbReference type="Proteomes" id="UP000620156">
    <property type="component" value="Unassembled WGS sequence"/>
</dbReference>
<dbReference type="AlphaFoldDB" id="A0A918ENY6"/>
<feature type="domain" description="TarS/TarP linker" evidence="3">
    <location>
        <begin position="230"/>
        <end position="319"/>
    </location>
</feature>
<reference evidence="4" key="1">
    <citation type="journal article" date="2014" name="Int. J. Syst. Evol. Microbiol.">
        <title>Complete genome sequence of Corynebacterium casei LMG S-19264T (=DSM 44701T), isolated from a smear-ripened cheese.</title>
        <authorList>
            <consortium name="US DOE Joint Genome Institute (JGI-PGF)"/>
            <person name="Walter F."/>
            <person name="Albersmeier A."/>
            <person name="Kalinowski J."/>
            <person name="Ruckert C."/>
        </authorList>
    </citation>
    <scope>NUCLEOTIDE SEQUENCE</scope>
    <source>
        <strain evidence="4">JCM 3131</strain>
    </source>
</reference>
<organism evidence="4 5">
    <name type="scientific">Streptomyces ruber</name>
    <dbReference type="NCBI Taxonomy" id="83378"/>
    <lineage>
        <taxon>Bacteria</taxon>
        <taxon>Bacillati</taxon>
        <taxon>Actinomycetota</taxon>
        <taxon>Actinomycetes</taxon>
        <taxon>Kitasatosporales</taxon>
        <taxon>Streptomycetaceae</taxon>
        <taxon>Streptomyces</taxon>
    </lineage>
</organism>
<evidence type="ECO:0000259" key="2">
    <source>
        <dbReference type="Pfam" id="PF00535"/>
    </source>
</evidence>
<reference evidence="4" key="2">
    <citation type="submission" date="2020-09" db="EMBL/GenBank/DDBJ databases">
        <authorList>
            <person name="Sun Q."/>
            <person name="Ohkuma M."/>
        </authorList>
    </citation>
    <scope>NUCLEOTIDE SEQUENCE</scope>
    <source>
        <strain evidence="4">JCM 3131</strain>
    </source>
</reference>
<proteinExistence type="predicted"/>
<evidence type="ECO:0000313" key="5">
    <source>
        <dbReference type="Proteomes" id="UP000620156"/>
    </source>
</evidence>
<dbReference type="PANTHER" id="PTHR43685:SF11">
    <property type="entry name" value="GLYCOSYLTRANSFERASE TAGX-RELATED"/>
    <property type="match status" value="1"/>
</dbReference>
<dbReference type="RefSeq" id="WP_229820776.1">
    <property type="nucleotide sequence ID" value="NZ_BMQK01000001.1"/>
</dbReference>